<dbReference type="InterPro" id="IPR036388">
    <property type="entry name" value="WH-like_DNA-bd_sf"/>
</dbReference>
<evidence type="ECO:0000313" key="1">
    <source>
        <dbReference type="EMBL" id="KKL21472.1"/>
    </source>
</evidence>
<organism evidence="1">
    <name type="scientific">marine sediment metagenome</name>
    <dbReference type="NCBI Taxonomy" id="412755"/>
    <lineage>
        <taxon>unclassified sequences</taxon>
        <taxon>metagenomes</taxon>
        <taxon>ecological metagenomes</taxon>
    </lineage>
</organism>
<dbReference type="Gene3D" id="1.10.10.10">
    <property type="entry name" value="Winged helix-like DNA-binding domain superfamily/Winged helix DNA-binding domain"/>
    <property type="match status" value="1"/>
</dbReference>
<feature type="non-terminal residue" evidence="1">
    <location>
        <position position="190"/>
    </location>
</feature>
<protein>
    <recommendedName>
        <fullName evidence="2">HTH Mu-type domain-containing protein</fullName>
    </recommendedName>
</protein>
<sequence>MRSLLTKREVAELMERTPRWVGMNALRFETDVSDRKSRNGRAPLLYHLSSLPPEAQREWARRQTEKVVEIVPAAVAAPGQLALALTAPAGPNLAPADREEAERRFRVIEPLVAPERHRALWLQCGERKGALIALLAGQHQTKPRTIYNWLKAWNSGGLPALVSKDRADKGRPRAFNDAALDFILAAALPP</sequence>
<name>A0A0F9C599_9ZZZZ</name>
<proteinExistence type="predicted"/>
<reference evidence="1" key="1">
    <citation type="journal article" date="2015" name="Nature">
        <title>Complex archaea that bridge the gap between prokaryotes and eukaryotes.</title>
        <authorList>
            <person name="Spang A."/>
            <person name="Saw J.H."/>
            <person name="Jorgensen S.L."/>
            <person name="Zaremba-Niedzwiedzka K."/>
            <person name="Martijn J."/>
            <person name="Lind A.E."/>
            <person name="van Eijk R."/>
            <person name="Schleper C."/>
            <person name="Guy L."/>
            <person name="Ettema T.J."/>
        </authorList>
    </citation>
    <scope>NUCLEOTIDE SEQUENCE</scope>
</reference>
<gene>
    <name evidence="1" type="ORF">LCGC14_2445100</name>
</gene>
<comment type="caution">
    <text evidence="1">The sequence shown here is derived from an EMBL/GenBank/DDBJ whole genome shotgun (WGS) entry which is preliminary data.</text>
</comment>
<dbReference type="EMBL" id="LAZR01037718">
    <property type="protein sequence ID" value="KKL21472.1"/>
    <property type="molecule type" value="Genomic_DNA"/>
</dbReference>
<evidence type="ECO:0008006" key="2">
    <source>
        <dbReference type="Google" id="ProtNLM"/>
    </source>
</evidence>
<accession>A0A0F9C599</accession>
<dbReference type="AlphaFoldDB" id="A0A0F9C599"/>